<accession>A0A7M2X189</accession>
<proteinExistence type="predicted"/>
<keyword evidence="1" id="KW-0472">Membrane</keyword>
<dbReference type="Gene3D" id="3.30.700.10">
    <property type="entry name" value="Glycoprotein, Type 4 Pilin"/>
    <property type="match status" value="1"/>
</dbReference>
<dbReference type="Proteomes" id="UP000593765">
    <property type="component" value="Chromosome"/>
</dbReference>
<keyword evidence="3" id="KW-1185">Reference proteome</keyword>
<dbReference type="SUPFAM" id="SSF54523">
    <property type="entry name" value="Pili subunits"/>
    <property type="match status" value="1"/>
</dbReference>
<evidence type="ECO:0000313" key="3">
    <source>
        <dbReference type="Proteomes" id="UP000593765"/>
    </source>
</evidence>
<gene>
    <name evidence="2" type="ORF">IPV69_08790</name>
</gene>
<dbReference type="KEGG" id="hbs:IPV69_08790"/>
<protein>
    <recommendedName>
        <fullName evidence="4">DUF1559 domain-containing protein</fullName>
    </recommendedName>
</protein>
<evidence type="ECO:0008006" key="4">
    <source>
        <dbReference type="Google" id="ProtNLM"/>
    </source>
</evidence>
<keyword evidence="1" id="KW-0812">Transmembrane</keyword>
<dbReference type="PANTHER" id="PTHR30093">
    <property type="entry name" value="GENERAL SECRETION PATHWAY PROTEIN G"/>
    <property type="match status" value="1"/>
</dbReference>
<reference evidence="2 3" key="1">
    <citation type="submission" date="2020-10" db="EMBL/GenBank/DDBJ databases">
        <title>Wide distribution of Phycisphaera-like planctomycetes from WD2101 soil group in peatlands and genome analysis of the first cultivated representative.</title>
        <authorList>
            <person name="Dedysh S.N."/>
            <person name="Beletsky A.V."/>
            <person name="Ivanova A."/>
            <person name="Kulichevskaya I.S."/>
            <person name="Suzina N.E."/>
            <person name="Philippov D.A."/>
            <person name="Rakitin A.L."/>
            <person name="Mardanov A.V."/>
            <person name="Ravin N.V."/>
        </authorList>
    </citation>
    <scope>NUCLEOTIDE SEQUENCE [LARGE SCALE GENOMIC DNA]</scope>
    <source>
        <strain evidence="2 3">M1803</strain>
    </source>
</reference>
<dbReference type="AlphaFoldDB" id="A0A7M2X189"/>
<organism evidence="2 3">
    <name type="scientific">Humisphaera borealis</name>
    <dbReference type="NCBI Taxonomy" id="2807512"/>
    <lineage>
        <taxon>Bacteria</taxon>
        <taxon>Pseudomonadati</taxon>
        <taxon>Planctomycetota</taxon>
        <taxon>Phycisphaerae</taxon>
        <taxon>Tepidisphaerales</taxon>
        <taxon>Tepidisphaeraceae</taxon>
        <taxon>Humisphaera</taxon>
    </lineage>
</organism>
<keyword evidence="1" id="KW-1133">Transmembrane helix</keyword>
<dbReference type="InterPro" id="IPR045584">
    <property type="entry name" value="Pilin-like"/>
</dbReference>
<name>A0A7M2X189_9BACT</name>
<dbReference type="RefSeq" id="WP_206294712.1">
    <property type="nucleotide sequence ID" value="NZ_CP063458.1"/>
</dbReference>
<evidence type="ECO:0000256" key="1">
    <source>
        <dbReference type="SAM" id="Phobius"/>
    </source>
</evidence>
<dbReference type="EMBL" id="CP063458">
    <property type="protein sequence ID" value="QOV91434.1"/>
    <property type="molecule type" value="Genomic_DNA"/>
</dbReference>
<evidence type="ECO:0000313" key="2">
    <source>
        <dbReference type="EMBL" id="QOV91434.1"/>
    </source>
</evidence>
<sequence>MRNRGLALVELLVVVGIVAVLLGLLLPVLGRARESGRRAVCLSNLRQVGQVVQMYGQNNAGRVPIGYRAGFKQFNSMVYSGTAQKFCLFGVLYMNKKMDPPQAFFCPSNEDPQSNLGSELNPWPPKAEPTRNVFAGYAFRPDHQIVDEVHLVGGFMPTLASFGTKAILADLTATPQRVDLRHREGVNVLYGDFSGSWVSRASFETPLKACPTSPSTAANPYQDQIWTILDSR</sequence>
<feature type="transmembrane region" description="Helical" evidence="1">
    <location>
        <begin position="6"/>
        <end position="29"/>
    </location>
</feature>
<dbReference type="PANTHER" id="PTHR30093:SF2">
    <property type="entry name" value="TYPE II SECRETION SYSTEM PROTEIN H"/>
    <property type="match status" value="1"/>
</dbReference>